<feature type="domain" description="Sulfatase N-terminal" evidence="9">
    <location>
        <begin position="141"/>
        <end position="451"/>
    </location>
</feature>
<proteinExistence type="inferred from homology"/>
<evidence type="ECO:0000313" key="11">
    <source>
        <dbReference type="Proteomes" id="UP001374579"/>
    </source>
</evidence>
<keyword evidence="3" id="KW-0479">Metal-binding</keyword>
<dbReference type="GO" id="GO:0008484">
    <property type="term" value="F:sulfuric ester hydrolase activity"/>
    <property type="evidence" value="ECO:0007669"/>
    <property type="project" value="InterPro"/>
</dbReference>
<dbReference type="Gene3D" id="3.30.1120.10">
    <property type="match status" value="2"/>
</dbReference>
<dbReference type="EMBL" id="JBAMIC010000002">
    <property type="protein sequence ID" value="KAK7111212.1"/>
    <property type="molecule type" value="Genomic_DNA"/>
</dbReference>
<dbReference type="InterPro" id="IPR017850">
    <property type="entry name" value="Alkaline_phosphatase_core_sf"/>
</dbReference>
<sequence>MKTQYILLSALLLYSGTCEAVPASLTIADNLDLNSDTKESSSEEENVILSKPDDYNALPSEYEESARVFANNQERENIQDYNDFGDIVRPLKDDIANPDSVNEHRNNPEQNNNNEAIPKATNTNDDDPITTKSSPNGPKRPHIMMIVADDLGWNDVSWRDKTMHTPVLTKLASEGVILNQAYVQPVCSPSRAAFMSGYYPYHLGMQHDSLRATQKAHLPGNVTTLPQHLKTLGYKTHMAGKWHLGFCNWEYTPTYRGFDSFVGFYNAIQDYYTHIGHRNGYDFRHNKDVYWKANGTYSAYIFTQFIEQVIADHDPSEPLFVYLPYQSVHGPLQVPQHYIDKYCSHIHNATRRTHCGLVAALDEGVGNITRALQKKGLYNDTILLFTTDNGGPVHESSNNWPLRGSKATLWEGGTRGTAFLHGPKFFKNSGKSYDGMIHAVDWMPTLVEAAGGPELTGLDGVSQWKSILQAKVPSARTEFVYNFDEMKKNAAIRMGKYKLLEGKPGHPDGWYPPPTMDVSSVQHNYQEGASGKPTVNLRIHEESSYTSLTTDEITLGSAQRLADLFESVVMNSSYENTLLFSASRRSSQSDVIVRMTSEEKDKKEYQLYDLEADPYEHHDVQDKYPDVLKKMVARLEEYRKSLVPANFPPHDPASFPTNFDGTWSPGWC</sequence>
<evidence type="ECO:0000256" key="7">
    <source>
        <dbReference type="SAM" id="MobiDB-lite"/>
    </source>
</evidence>
<evidence type="ECO:0000256" key="3">
    <source>
        <dbReference type="ARBA" id="ARBA00022723"/>
    </source>
</evidence>
<comment type="similarity">
    <text evidence="2">Belongs to the sulfatase family.</text>
</comment>
<evidence type="ECO:0000256" key="6">
    <source>
        <dbReference type="ARBA" id="ARBA00023180"/>
    </source>
</evidence>
<reference evidence="10 11" key="1">
    <citation type="submission" date="2024-02" db="EMBL/GenBank/DDBJ databases">
        <title>Chromosome-scale genome assembly of the rough periwinkle Littorina saxatilis.</title>
        <authorList>
            <person name="De Jode A."/>
            <person name="Faria R."/>
            <person name="Formenti G."/>
            <person name="Sims Y."/>
            <person name="Smith T.P."/>
            <person name="Tracey A."/>
            <person name="Wood J.M.D."/>
            <person name="Zagrodzka Z.B."/>
            <person name="Johannesson K."/>
            <person name="Butlin R.K."/>
            <person name="Leder E.H."/>
        </authorList>
    </citation>
    <scope>NUCLEOTIDE SEQUENCE [LARGE SCALE GENOMIC DNA]</scope>
    <source>
        <strain evidence="10">Snail1</strain>
        <tissue evidence="10">Muscle</tissue>
    </source>
</reference>
<protein>
    <recommendedName>
        <fullName evidence="9">Sulfatase N-terminal domain-containing protein</fullName>
    </recommendedName>
</protein>
<feature type="chain" id="PRO_5042837473" description="Sulfatase N-terminal domain-containing protein" evidence="8">
    <location>
        <begin position="21"/>
        <end position="668"/>
    </location>
</feature>
<dbReference type="InterPro" id="IPR047115">
    <property type="entry name" value="ARSB"/>
</dbReference>
<feature type="region of interest" description="Disordered" evidence="7">
    <location>
        <begin position="34"/>
        <end position="57"/>
    </location>
</feature>
<comment type="cofactor">
    <cofactor evidence="1">
        <name>Ca(2+)</name>
        <dbReference type="ChEBI" id="CHEBI:29108"/>
    </cofactor>
</comment>
<evidence type="ECO:0000259" key="9">
    <source>
        <dbReference type="Pfam" id="PF00884"/>
    </source>
</evidence>
<evidence type="ECO:0000256" key="4">
    <source>
        <dbReference type="ARBA" id="ARBA00022801"/>
    </source>
</evidence>
<evidence type="ECO:0000256" key="2">
    <source>
        <dbReference type="ARBA" id="ARBA00008779"/>
    </source>
</evidence>
<gene>
    <name evidence="10" type="ORF">V1264_010884</name>
</gene>
<keyword evidence="8" id="KW-0732">Signal</keyword>
<evidence type="ECO:0000256" key="1">
    <source>
        <dbReference type="ARBA" id="ARBA00001913"/>
    </source>
</evidence>
<keyword evidence="6" id="KW-0325">Glycoprotein</keyword>
<dbReference type="PANTHER" id="PTHR10342">
    <property type="entry name" value="ARYLSULFATASE"/>
    <property type="match status" value="1"/>
</dbReference>
<comment type="caution">
    <text evidence="10">The sequence shown here is derived from an EMBL/GenBank/DDBJ whole genome shotgun (WGS) entry which is preliminary data.</text>
</comment>
<dbReference type="PROSITE" id="PS00149">
    <property type="entry name" value="SULFATASE_2"/>
    <property type="match status" value="1"/>
</dbReference>
<dbReference type="AlphaFoldDB" id="A0AAN9GJV4"/>
<name>A0AAN9GJV4_9CAEN</name>
<evidence type="ECO:0000313" key="10">
    <source>
        <dbReference type="EMBL" id="KAK7111212.1"/>
    </source>
</evidence>
<dbReference type="InterPro" id="IPR000917">
    <property type="entry name" value="Sulfatase_N"/>
</dbReference>
<evidence type="ECO:0000256" key="5">
    <source>
        <dbReference type="ARBA" id="ARBA00022837"/>
    </source>
</evidence>
<organism evidence="10 11">
    <name type="scientific">Littorina saxatilis</name>
    <dbReference type="NCBI Taxonomy" id="31220"/>
    <lineage>
        <taxon>Eukaryota</taxon>
        <taxon>Metazoa</taxon>
        <taxon>Spiralia</taxon>
        <taxon>Lophotrochozoa</taxon>
        <taxon>Mollusca</taxon>
        <taxon>Gastropoda</taxon>
        <taxon>Caenogastropoda</taxon>
        <taxon>Littorinimorpha</taxon>
        <taxon>Littorinoidea</taxon>
        <taxon>Littorinidae</taxon>
        <taxon>Littorina</taxon>
    </lineage>
</organism>
<accession>A0AAN9GJV4</accession>
<feature type="region of interest" description="Disordered" evidence="7">
    <location>
        <begin position="92"/>
        <end position="142"/>
    </location>
</feature>
<evidence type="ECO:0000256" key="8">
    <source>
        <dbReference type="SAM" id="SignalP"/>
    </source>
</evidence>
<dbReference type="InterPro" id="IPR024607">
    <property type="entry name" value="Sulfatase_CS"/>
</dbReference>
<dbReference type="PANTHER" id="PTHR10342:SF273">
    <property type="entry name" value="RE14504P"/>
    <property type="match status" value="1"/>
</dbReference>
<keyword evidence="5" id="KW-0106">Calcium</keyword>
<dbReference type="Pfam" id="PF00884">
    <property type="entry name" value="Sulfatase"/>
    <property type="match status" value="1"/>
</dbReference>
<dbReference type="Proteomes" id="UP001374579">
    <property type="component" value="Unassembled WGS sequence"/>
</dbReference>
<dbReference type="SUPFAM" id="SSF53649">
    <property type="entry name" value="Alkaline phosphatase-like"/>
    <property type="match status" value="1"/>
</dbReference>
<keyword evidence="11" id="KW-1185">Reference proteome</keyword>
<dbReference type="GO" id="GO:0046872">
    <property type="term" value="F:metal ion binding"/>
    <property type="evidence" value="ECO:0007669"/>
    <property type="project" value="UniProtKB-KW"/>
</dbReference>
<feature type="compositionally biased region" description="Basic and acidic residues" evidence="7">
    <location>
        <begin position="92"/>
        <end position="107"/>
    </location>
</feature>
<dbReference type="CDD" id="cd16029">
    <property type="entry name" value="4-S"/>
    <property type="match status" value="1"/>
</dbReference>
<keyword evidence="4" id="KW-0378">Hydrolase</keyword>
<feature type="signal peptide" evidence="8">
    <location>
        <begin position="1"/>
        <end position="20"/>
    </location>
</feature>
<dbReference type="Gene3D" id="3.40.720.10">
    <property type="entry name" value="Alkaline Phosphatase, subunit A"/>
    <property type="match status" value="1"/>
</dbReference>